<dbReference type="InterPro" id="IPR029063">
    <property type="entry name" value="SAM-dependent_MTases_sf"/>
</dbReference>
<keyword evidence="1 4" id="KW-0489">Methyltransferase</keyword>
<dbReference type="Proteomes" id="UP001500711">
    <property type="component" value="Unassembled WGS sequence"/>
</dbReference>
<accession>A0ABP7CHM8</accession>
<keyword evidence="2" id="KW-0808">Transferase</keyword>
<keyword evidence="5" id="KW-1185">Reference proteome</keyword>
<evidence type="ECO:0000259" key="3">
    <source>
        <dbReference type="Pfam" id="PF13649"/>
    </source>
</evidence>
<evidence type="ECO:0000313" key="5">
    <source>
        <dbReference type="Proteomes" id="UP001500711"/>
    </source>
</evidence>
<dbReference type="CDD" id="cd02440">
    <property type="entry name" value="AdoMet_MTases"/>
    <property type="match status" value="1"/>
</dbReference>
<gene>
    <name evidence="4" type="ORF">GCM10022267_91420</name>
</gene>
<comment type="caution">
    <text evidence="4">The sequence shown here is derived from an EMBL/GenBank/DDBJ whole genome shotgun (WGS) entry which is preliminary data.</text>
</comment>
<dbReference type="GO" id="GO:0032259">
    <property type="term" value="P:methylation"/>
    <property type="evidence" value="ECO:0007669"/>
    <property type="project" value="UniProtKB-KW"/>
</dbReference>
<dbReference type="SUPFAM" id="SSF53335">
    <property type="entry name" value="S-adenosyl-L-methionine-dependent methyltransferases"/>
    <property type="match status" value="1"/>
</dbReference>
<organism evidence="4 5">
    <name type="scientific">Lentzea roselyniae</name>
    <dbReference type="NCBI Taxonomy" id="531940"/>
    <lineage>
        <taxon>Bacteria</taxon>
        <taxon>Bacillati</taxon>
        <taxon>Actinomycetota</taxon>
        <taxon>Actinomycetes</taxon>
        <taxon>Pseudonocardiales</taxon>
        <taxon>Pseudonocardiaceae</taxon>
        <taxon>Lentzea</taxon>
    </lineage>
</organism>
<dbReference type="EMBL" id="BAABBE010000103">
    <property type="protein sequence ID" value="GAA3690810.1"/>
    <property type="molecule type" value="Genomic_DNA"/>
</dbReference>
<dbReference type="PANTHER" id="PTHR43861:SF1">
    <property type="entry name" value="TRANS-ACONITATE 2-METHYLTRANSFERASE"/>
    <property type="match status" value="1"/>
</dbReference>
<name>A0ABP7CHM8_9PSEU</name>
<dbReference type="Pfam" id="PF13649">
    <property type="entry name" value="Methyltransf_25"/>
    <property type="match status" value="1"/>
</dbReference>
<evidence type="ECO:0000256" key="1">
    <source>
        <dbReference type="ARBA" id="ARBA00022603"/>
    </source>
</evidence>
<evidence type="ECO:0000256" key="2">
    <source>
        <dbReference type="ARBA" id="ARBA00022679"/>
    </source>
</evidence>
<reference evidence="5" key="1">
    <citation type="journal article" date="2019" name="Int. J. Syst. Evol. Microbiol.">
        <title>The Global Catalogue of Microorganisms (GCM) 10K type strain sequencing project: providing services to taxonomists for standard genome sequencing and annotation.</title>
        <authorList>
            <consortium name="The Broad Institute Genomics Platform"/>
            <consortium name="The Broad Institute Genome Sequencing Center for Infectious Disease"/>
            <person name="Wu L."/>
            <person name="Ma J."/>
        </authorList>
    </citation>
    <scope>NUCLEOTIDE SEQUENCE [LARGE SCALE GENOMIC DNA]</scope>
    <source>
        <strain evidence="5">JCM 17494</strain>
    </source>
</reference>
<evidence type="ECO:0000313" key="4">
    <source>
        <dbReference type="EMBL" id="GAA3690810.1"/>
    </source>
</evidence>
<feature type="domain" description="Methyltransferase" evidence="3">
    <location>
        <begin position="48"/>
        <end position="138"/>
    </location>
</feature>
<dbReference type="Gene3D" id="3.40.50.150">
    <property type="entry name" value="Vaccinia Virus protein VP39"/>
    <property type="match status" value="1"/>
</dbReference>
<protein>
    <submittedName>
        <fullName evidence="4">Class I SAM-dependent methyltransferase</fullName>
    </submittedName>
</protein>
<dbReference type="GO" id="GO:0008168">
    <property type="term" value="F:methyltransferase activity"/>
    <property type="evidence" value="ECO:0007669"/>
    <property type="project" value="UniProtKB-KW"/>
</dbReference>
<sequence>MERYVRTESADTINDFLYFMEDRYAGGRTEREGNVIWALAELTEGGRVLDLACGWGRISRYLTDRGADVVGVDINETMLEAARRNAPKATFVAADMRELPDLGTFDAVIIWWSSFGFFDDGTDQLILRKLRENLRPGGKLLVEHANAAQFFIEAAANPKGKTTAQRIGDDVMVDTRRLSDDGRRVVGNRQICRNSRVNDMPYDMRLFSGSEIEYWLAQAGYTDVAVLDRGGDPLTWQSYGFVASGTAPAGDISS</sequence>
<proteinExistence type="predicted"/>
<dbReference type="InterPro" id="IPR041698">
    <property type="entry name" value="Methyltransf_25"/>
</dbReference>
<dbReference type="PANTHER" id="PTHR43861">
    <property type="entry name" value="TRANS-ACONITATE 2-METHYLTRANSFERASE-RELATED"/>
    <property type="match status" value="1"/>
</dbReference>